<dbReference type="GO" id="GO:0003677">
    <property type="term" value="F:DNA binding"/>
    <property type="evidence" value="ECO:0007669"/>
    <property type="project" value="UniProtKB-KW"/>
</dbReference>
<evidence type="ECO:0000259" key="4">
    <source>
        <dbReference type="PROSITE" id="PS50949"/>
    </source>
</evidence>
<dbReference type="InterPro" id="IPR011711">
    <property type="entry name" value="GntR_C"/>
</dbReference>
<dbReference type="SMART" id="SM00345">
    <property type="entry name" value="HTH_GNTR"/>
    <property type="match status" value="1"/>
</dbReference>
<sequence length="233" mass="26830">MEFPVEKLDPHSKGEEIAGLMRYEIIAGQLKPGDFVSENSIAKKYNSSRSPSREALRILQNEGLLSLKRTGVEIIGISQKDIEELNDIRYLIESFAMKKCAEKNDEELIAFLQFTVEKMKIAIDKKDATELAIQDIAFHEAVIRASDHNRIYHLWKNIEKLIITALLIATKKRFSTEKKLQYKDFLIQSHLDIVNAIMVGDVDKIEENLQIHFLDTRATVRNSVFINNRVEKE</sequence>
<dbReference type="SMART" id="SM00895">
    <property type="entry name" value="FCD"/>
    <property type="match status" value="1"/>
</dbReference>
<keyword evidence="2" id="KW-0238">DNA-binding</keyword>
<feature type="domain" description="HTH gntR-type" evidence="4">
    <location>
        <begin position="11"/>
        <end position="77"/>
    </location>
</feature>
<dbReference type="STRING" id="930129.SAMN05216352_11511"/>
<accession>A0A1G8PKH1</accession>
<dbReference type="InterPro" id="IPR000524">
    <property type="entry name" value="Tscrpt_reg_HTH_GntR"/>
</dbReference>
<dbReference type="SUPFAM" id="SSF48008">
    <property type="entry name" value="GntR ligand-binding domain-like"/>
    <property type="match status" value="1"/>
</dbReference>
<dbReference type="PANTHER" id="PTHR43537">
    <property type="entry name" value="TRANSCRIPTIONAL REGULATOR, GNTR FAMILY"/>
    <property type="match status" value="1"/>
</dbReference>
<evidence type="ECO:0000256" key="1">
    <source>
        <dbReference type="ARBA" id="ARBA00023015"/>
    </source>
</evidence>
<keyword evidence="3" id="KW-0804">Transcription</keyword>
<reference evidence="5 6" key="1">
    <citation type="submission" date="2016-10" db="EMBL/GenBank/DDBJ databases">
        <authorList>
            <person name="de Groot N.N."/>
        </authorList>
    </citation>
    <scope>NUCLEOTIDE SEQUENCE [LARGE SCALE GENOMIC DNA]</scope>
    <source>
        <strain evidence="6">P4B,CCM 7963,CECT 7998,DSM 25260,IBRC-M 10614,KCTC 13821</strain>
    </source>
</reference>
<dbReference type="EMBL" id="FNDU01000015">
    <property type="protein sequence ID" value="SDI92882.1"/>
    <property type="molecule type" value="Genomic_DNA"/>
</dbReference>
<dbReference type="GO" id="GO:0003700">
    <property type="term" value="F:DNA-binding transcription factor activity"/>
    <property type="evidence" value="ECO:0007669"/>
    <property type="project" value="InterPro"/>
</dbReference>
<evidence type="ECO:0000256" key="3">
    <source>
        <dbReference type="ARBA" id="ARBA00023163"/>
    </source>
</evidence>
<dbReference type="SUPFAM" id="SSF46785">
    <property type="entry name" value="Winged helix' DNA-binding domain"/>
    <property type="match status" value="1"/>
</dbReference>
<dbReference type="Pfam" id="PF00392">
    <property type="entry name" value="GntR"/>
    <property type="match status" value="1"/>
</dbReference>
<dbReference type="AlphaFoldDB" id="A0A1G8PKH1"/>
<name>A0A1G8PKH1_9BACI</name>
<dbReference type="PANTHER" id="PTHR43537:SF24">
    <property type="entry name" value="GLUCONATE OPERON TRANSCRIPTIONAL REPRESSOR"/>
    <property type="match status" value="1"/>
</dbReference>
<evidence type="ECO:0000313" key="6">
    <source>
        <dbReference type="Proteomes" id="UP000199017"/>
    </source>
</evidence>
<dbReference type="InterPro" id="IPR036388">
    <property type="entry name" value="WH-like_DNA-bd_sf"/>
</dbReference>
<keyword evidence="1" id="KW-0805">Transcription regulation</keyword>
<evidence type="ECO:0000313" key="5">
    <source>
        <dbReference type="EMBL" id="SDI92882.1"/>
    </source>
</evidence>
<dbReference type="InterPro" id="IPR036390">
    <property type="entry name" value="WH_DNA-bd_sf"/>
</dbReference>
<dbReference type="Gene3D" id="1.20.120.530">
    <property type="entry name" value="GntR ligand-binding domain-like"/>
    <property type="match status" value="1"/>
</dbReference>
<dbReference type="Gene3D" id="1.10.10.10">
    <property type="entry name" value="Winged helix-like DNA-binding domain superfamily/Winged helix DNA-binding domain"/>
    <property type="match status" value="1"/>
</dbReference>
<dbReference type="PROSITE" id="PS50949">
    <property type="entry name" value="HTH_GNTR"/>
    <property type="match status" value="1"/>
</dbReference>
<dbReference type="Proteomes" id="UP000199017">
    <property type="component" value="Unassembled WGS sequence"/>
</dbReference>
<dbReference type="InterPro" id="IPR008920">
    <property type="entry name" value="TF_FadR/GntR_C"/>
</dbReference>
<proteinExistence type="predicted"/>
<gene>
    <name evidence="5" type="ORF">SAMN05216352_11511</name>
</gene>
<protein>
    <submittedName>
        <fullName evidence="5">GntR family transcriptional regulator, gluconate operon transcriptional repressor</fullName>
    </submittedName>
</protein>
<dbReference type="RefSeq" id="WP_091587390.1">
    <property type="nucleotide sequence ID" value="NZ_FNDU01000015.1"/>
</dbReference>
<organism evidence="5 6">
    <name type="scientific">Alteribacillus bidgolensis</name>
    <dbReference type="NCBI Taxonomy" id="930129"/>
    <lineage>
        <taxon>Bacteria</taxon>
        <taxon>Bacillati</taxon>
        <taxon>Bacillota</taxon>
        <taxon>Bacilli</taxon>
        <taxon>Bacillales</taxon>
        <taxon>Bacillaceae</taxon>
        <taxon>Alteribacillus</taxon>
    </lineage>
</organism>
<dbReference type="OrthoDB" id="368257at2"/>
<evidence type="ECO:0000256" key="2">
    <source>
        <dbReference type="ARBA" id="ARBA00023125"/>
    </source>
</evidence>
<dbReference type="Pfam" id="PF07729">
    <property type="entry name" value="FCD"/>
    <property type="match status" value="1"/>
</dbReference>
<keyword evidence="6" id="KW-1185">Reference proteome</keyword>